<dbReference type="EMBL" id="MN740886">
    <property type="protein sequence ID" value="QHU16520.1"/>
    <property type="molecule type" value="Genomic_DNA"/>
</dbReference>
<proteinExistence type="predicted"/>
<name>A0A6C0KIL0_9ZZZZ</name>
<dbReference type="AlphaFoldDB" id="A0A6C0KIL0"/>
<evidence type="ECO:0000313" key="1">
    <source>
        <dbReference type="EMBL" id="QHU16520.1"/>
    </source>
</evidence>
<accession>A0A6C0KIL0</accession>
<organism evidence="1">
    <name type="scientific">viral metagenome</name>
    <dbReference type="NCBI Taxonomy" id="1070528"/>
    <lineage>
        <taxon>unclassified sequences</taxon>
        <taxon>metagenomes</taxon>
        <taxon>organismal metagenomes</taxon>
    </lineage>
</organism>
<protein>
    <submittedName>
        <fullName evidence="1">Uncharacterized protein</fullName>
    </submittedName>
</protein>
<sequence>MSIHSLWNYLKDTYTTKKTKDLVNSQIEKYKKLLEIQKQQTEFITEQEQETMKNDLLQYVETL</sequence>
<reference evidence="1" key="1">
    <citation type="journal article" date="2020" name="Nature">
        <title>Giant virus diversity and host interactions through global metagenomics.</title>
        <authorList>
            <person name="Schulz F."/>
            <person name="Roux S."/>
            <person name="Paez-Espino D."/>
            <person name="Jungbluth S."/>
            <person name="Walsh D.A."/>
            <person name="Denef V.J."/>
            <person name="McMahon K.D."/>
            <person name="Konstantinidis K.T."/>
            <person name="Eloe-Fadrosh E.A."/>
            <person name="Kyrpides N.C."/>
            <person name="Woyke T."/>
        </authorList>
    </citation>
    <scope>NUCLEOTIDE SEQUENCE</scope>
    <source>
        <strain evidence="1">GVMAG-S-3300012000-53</strain>
    </source>
</reference>